<sequence length="915" mass="103941">MCALCMSTSQRSSISTTTTATCHGGDPRAAHAIVLPPVLAELQTLVDVSFTLTSRLSHSMLTRRFAGGLACFNRWICELAATRKYLRSQVMPTEMRLLPNLTSPITIIRAFACYSLFRFDLAIGFRNRLCLDLAGSLIWGDMDVIEAFRSLSWEQESYPAYEDFLALPFFALFFPTIRFFLDRFVFEKLAMRLIPQTVPKDFGAENERRRKINKFKESAWKCVYFLSGELLSLSVTYNEPWFTSTRYFWVGPGDQVWPDQKIKLKLKAVYMYVAGFYTYSIFALIFWETRRSDFGVSMSHHVATAVLIALSYIFRFARVGSVVLAIHDASDVFLEVGKMSKYSGSEWLANASFLLFVASWVLLRLTYFPFWILRSTSYEVLLTLDKAKHKFEGPIYYYVFNTLLFSLLVLHIYWWVLIYRMLVKQIQSRGHVGDDVRSGNGIRPIQGMESVVATVSGYHGTERFKLIKLIAQAGASYTGAMTKSTTHLVCWQFEGKKYDMARRTGAHIISHCWFEDCLKERKRLPEDPYAAQSGQEAGPITWEVPASLDTSGKGKSIISTERCMLSDNFSALNCRNIVEIDASYLDWSDSKLLHKCKESSTFPKVCSSSKKRNLFDATQDVTCKPTRRSHRLKKKEYCNLLNYVSLGQKQGTSVKKFTSQLEIIDLDSTCENTARRRLGSSSQGKTMGTMFSDHEGSGIEGLEQDGVEELRNDTILSDNGIFSDNEHFECIGKMLGSSENARNDNEHHKEGENLYEPGAFKQAELSCVICWTEFSTTRAVLPCGHRFCYSCIQGWVDCLASRGKISLCPLCKSSFTSMRKMDTSTDQKIYSQTIPSESSTVDIIMASNNGNDSARASMSMDPVCSECHNREPEDLLLCCGICQSQWVHSYCLDPPVSPWTCIHCRDLRTLYQRFR</sequence>
<keyword evidence="16" id="KW-1185">Reference proteome</keyword>
<feature type="region of interest" description="Disordered" evidence="10">
    <location>
        <begin position="675"/>
        <end position="698"/>
    </location>
</feature>
<keyword evidence="5" id="KW-0862">Zinc</keyword>
<dbReference type="PROSITE" id="PS50172">
    <property type="entry name" value="BRCT"/>
    <property type="match status" value="1"/>
</dbReference>
<keyword evidence="4 8" id="KW-0863">Zinc-finger</keyword>
<dbReference type="InterPro" id="IPR013083">
    <property type="entry name" value="Znf_RING/FYVE/PHD"/>
</dbReference>
<keyword evidence="3" id="KW-0479">Metal-binding</keyword>
<dbReference type="InterPro" id="IPR001841">
    <property type="entry name" value="Znf_RING"/>
</dbReference>
<dbReference type="EMBL" id="CP097507">
    <property type="protein sequence ID" value="URE07386.1"/>
    <property type="molecule type" value="Genomic_DNA"/>
</dbReference>
<dbReference type="CDD" id="cd15489">
    <property type="entry name" value="PHD_SF"/>
    <property type="match status" value="1"/>
</dbReference>
<dbReference type="SMART" id="SM00724">
    <property type="entry name" value="TLC"/>
    <property type="match status" value="1"/>
</dbReference>
<evidence type="ECO:0000256" key="6">
    <source>
        <dbReference type="ARBA" id="ARBA00022989"/>
    </source>
</evidence>
<evidence type="ECO:0000256" key="10">
    <source>
        <dbReference type="SAM" id="MobiDB-lite"/>
    </source>
</evidence>
<dbReference type="InterPro" id="IPR019786">
    <property type="entry name" value="Zinc_finger_PHD-type_CS"/>
</dbReference>
<keyword evidence="6 11" id="KW-1133">Transmembrane helix</keyword>
<feature type="domain" description="TLC" evidence="14">
    <location>
        <begin position="213"/>
        <end position="427"/>
    </location>
</feature>
<evidence type="ECO:0000256" key="11">
    <source>
        <dbReference type="SAM" id="Phobius"/>
    </source>
</evidence>
<feature type="transmembrane region" description="Helical" evidence="11">
    <location>
        <begin position="302"/>
        <end position="326"/>
    </location>
</feature>
<dbReference type="InterPro" id="IPR011011">
    <property type="entry name" value="Znf_FYVE_PHD"/>
</dbReference>
<dbReference type="SUPFAM" id="SSF57850">
    <property type="entry name" value="RING/U-box"/>
    <property type="match status" value="1"/>
</dbReference>
<dbReference type="Pfam" id="PF03798">
    <property type="entry name" value="TRAM_LAG1_CLN8"/>
    <property type="match status" value="1"/>
</dbReference>
<keyword evidence="2 9" id="KW-0812">Transmembrane</keyword>
<name>A0A9E7K7J8_9LILI</name>
<dbReference type="GO" id="GO:0008270">
    <property type="term" value="F:zinc ion binding"/>
    <property type="evidence" value="ECO:0007669"/>
    <property type="project" value="UniProtKB-KW"/>
</dbReference>
<evidence type="ECO:0000256" key="5">
    <source>
        <dbReference type="ARBA" id="ARBA00022833"/>
    </source>
</evidence>
<evidence type="ECO:0000313" key="15">
    <source>
        <dbReference type="EMBL" id="URE07386.1"/>
    </source>
</evidence>
<dbReference type="OrthoDB" id="251770at2759"/>
<dbReference type="PROSITE" id="PS50089">
    <property type="entry name" value="ZF_RING_2"/>
    <property type="match status" value="1"/>
</dbReference>
<evidence type="ECO:0000259" key="13">
    <source>
        <dbReference type="PROSITE" id="PS50172"/>
    </source>
</evidence>
<evidence type="ECO:0000256" key="8">
    <source>
        <dbReference type="PROSITE-ProRule" id="PRU00175"/>
    </source>
</evidence>
<dbReference type="AlphaFoldDB" id="A0A9E7K7J8"/>
<dbReference type="PROSITE" id="PS00518">
    <property type="entry name" value="ZF_RING_1"/>
    <property type="match status" value="1"/>
</dbReference>
<feature type="domain" description="BRCT" evidence="13">
    <location>
        <begin position="440"/>
        <end position="531"/>
    </location>
</feature>
<feature type="transmembrane region" description="Helical" evidence="11">
    <location>
        <begin position="395"/>
        <end position="419"/>
    </location>
</feature>
<evidence type="ECO:0000259" key="12">
    <source>
        <dbReference type="PROSITE" id="PS50089"/>
    </source>
</evidence>
<comment type="subcellular location">
    <subcellularLocation>
        <location evidence="1">Membrane</location>
        <topology evidence="1">Multi-pass membrane protein</topology>
    </subcellularLocation>
</comment>
<proteinExistence type="predicted"/>
<dbReference type="Proteomes" id="UP001055439">
    <property type="component" value="Chromosome 5"/>
</dbReference>
<evidence type="ECO:0000313" key="16">
    <source>
        <dbReference type="Proteomes" id="UP001055439"/>
    </source>
</evidence>
<evidence type="ECO:0000256" key="4">
    <source>
        <dbReference type="ARBA" id="ARBA00022771"/>
    </source>
</evidence>
<dbReference type="Pfam" id="PF13639">
    <property type="entry name" value="zf-RING_2"/>
    <property type="match status" value="1"/>
</dbReference>
<feature type="transmembrane region" description="Helical" evidence="11">
    <location>
        <begin position="269"/>
        <end position="287"/>
    </location>
</feature>
<dbReference type="PANTHER" id="PTHR47776:SF2">
    <property type="entry name" value="RING-TYPE E3 UBIQUITIN TRANSFERASE BRCA1"/>
    <property type="match status" value="1"/>
</dbReference>
<evidence type="ECO:0000256" key="9">
    <source>
        <dbReference type="PROSITE-ProRule" id="PRU00205"/>
    </source>
</evidence>
<protein>
    <submittedName>
        <fullName evidence="15">BRCA1 C Terminus (BRCT) domain</fullName>
    </submittedName>
</protein>
<dbReference type="PROSITE" id="PS01359">
    <property type="entry name" value="ZF_PHD_1"/>
    <property type="match status" value="1"/>
</dbReference>
<gene>
    <name evidence="15" type="ORF">MUK42_19781</name>
</gene>
<accession>A0A9E7K7J8</accession>
<evidence type="ECO:0000256" key="1">
    <source>
        <dbReference type="ARBA" id="ARBA00004141"/>
    </source>
</evidence>
<dbReference type="Gene3D" id="3.40.50.10190">
    <property type="entry name" value="BRCT domain"/>
    <property type="match status" value="1"/>
</dbReference>
<dbReference type="InterPro" id="IPR001357">
    <property type="entry name" value="BRCT_dom"/>
</dbReference>
<dbReference type="InterPro" id="IPR017907">
    <property type="entry name" value="Znf_RING_CS"/>
</dbReference>
<evidence type="ECO:0000256" key="2">
    <source>
        <dbReference type="ARBA" id="ARBA00022692"/>
    </source>
</evidence>
<dbReference type="PROSITE" id="PS50922">
    <property type="entry name" value="TLC"/>
    <property type="match status" value="1"/>
</dbReference>
<evidence type="ECO:0000259" key="14">
    <source>
        <dbReference type="PROSITE" id="PS50922"/>
    </source>
</evidence>
<dbReference type="SMART" id="SM00184">
    <property type="entry name" value="RING"/>
    <property type="match status" value="1"/>
</dbReference>
<evidence type="ECO:0000256" key="3">
    <source>
        <dbReference type="ARBA" id="ARBA00022723"/>
    </source>
</evidence>
<dbReference type="SUPFAM" id="SSF52113">
    <property type="entry name" value="BRCT domain"/>
    <property type="match status" value="1"/>
</dbReference>
<dbReference type="InterPro" id="IPR036420">
    <property type="entry name" value="BRCT_dom_sf"/>
</dbReference>
<dbReference type="Pfam" id="PF12738">
    <property type="entry name" value="PTCB-BRCT"/>
    <property type="match status" value="1"/>
</dbReference>
<keyword evidence="7 9" id="KW-0472">Membrane</keyword>
<dbReference type="PANTHER" id="PTHR47776">
    <property type="entry name" value="F5A8.9 PROTEIN"/>
    <property type="match status" value="1"/>
</dbReference>
<dbReference type="InterPro" id="IPR006634">
    <property type="entry name" value="TLC-dom"/>
</dbReference>
<dbReference type="GO" id="GO:0016020">
    <property type="term" value="C:membrane"/>
    <property type="evidence" value="ECO:0007669"/>
    <property type="project" value="UniProtKB-SubCell"/>
</dbReference>
<feature type="domain" description="RING-type" evidence="12">
    <location>
        <begin position="767"/>
        <end position="812"/>
    </location>
</feature>
<feature type="transmembrane region" description="Helical" evidence="11">
    <location>
        <begin position="347"/>
        <end position="372"/>
    </location>
</feature>
<dbReference type="SMART" id="SM00292">
    <property type="entry name" value="BRCT"/>
    <property type="match status" value="1"/>
</dbReference>
<reference evidence="15" key="1">
    <citation type="submission" date="2022-05" db="EMBL/GenBank/DDBJ databases">
        <title>The Musa troglodytarum L. genome provides insights into the mechanism of non-climacteric behaviour and enrichment of carotenoids.</title>
        <authorList>
            <person name="Wang J."/>
        </authorList>
    </citation>
    <scope>NUCLEOTIDE SEQUENCE</scope>
    <source>
        <tissue evidence="15">Leaf</tissue>
    </source>
</reference>
<dbReference type="SUPFAM" id="SSF57903">
    <property type="entry name" value="FYVE/PHD zinc finger"/>
    <property type="match status" value="1"/>
</dbReference>
<dbReference type="Gene3D" id="3.30.40.10">
    <property type="entry name" value="Zinc/RING finger domain, C3HC4 (zinc finger)"/>
    <property type="match status" value="2"/>
</dbReference>
<organism evidence="15 16">
    <name type="scientific">Musa troglodytarum</name>
    <name type="common">fe'i banana</name>
    <dbReference type="NCBI Taxonomy" id="320322"/>
    <lineage>
        <taxon>Eukaryota</taxon>
        <taxon>Viridiplantae</taxon>
        <taxon>Streptophyta</taxon>
        <taxon>Embryophyta</taxon>
        <taxon>Tracheophyta</taxon>
        <taxon>Spermatophyta</taxon>
        <taxon>Magnoliopsida</taxon>
        <taxon>Liliopsida</taxon>
        <taxon>Zingiberales</taxon>
        <taxon>Musaceae</taxon>
        <taxon>Musa</taxon>
    </lineage>
</organism>
<evidence type="ECO:0000256" key="7">
    <source>
        <dbReference type="ARBA" id="ARBA00023136"/>
    </source>
</evidence>